<keyword evidence="4 7" id="KW-1133">Transmembrane helix</keyword>
<dbReference type="Gene3D" id="3.40.630.10">
    <property type="entry name" value="Zn peptidases"/>
    <property type="match status" value="1"/>
</dbReference>
<dbReference type="InterPro" id="IPR046450">
    <property type="entry name" value="PA_dom_sf"/>
</dbReference>
<dbReference type="InterPro" id="IPR007484">
    <property type="entry name" value="Peptidase_M28"/>
</dbReference>
<keyword evidence="3 7" id="KW-0812">Transmembrane</keyword>
<comment type="caution">
    <text evidence="10">The sequence shown here is derived from an EMBL/GenBank/DDBJ whole genome shotgun (WGS) entry which is preliminary data.</text>
</comment>
<reference evidence="11" key="2">
    <citation type="submission" date="2019-01" db="EMBL/GenBank/DDBJ databases">
        <title>Genome sequence of Desulfonema ishimotonii strain Tokyo 01.</title>
        <authorList>
            <person name="Fukui M."/>
        </authorList>
    </citation>
    <scope>NUCLEOTIDE SEQUENCE [LARGE SCALE GENOMIC DNA]</scope>
    <source>
        <strain evidence="11">Tokyo 01</strain>
    </source>
</reference>
<proteinExistence type="inferred from homology"/>
<protein>
    <submittedName>
        <fullName evidence="10">Peptide ABC transporter permease</fullName>
    </submittedName>
</protein>
<evidence type="ECO:0000259" key="8">
    <source>
        <dbReference type="Pfam" id="PF02687"/>
    </source>
</evidence>
<evidence type="ECO:0000256" key="1">
    <source>
        <dbReference type="ARBA" id="ARBA00004651"/>
    </source>
</evidence>
<sequence length="1584" mass="176552">MKIYKIKTALKTVSYTLSWIALTGFLFTAVAREVPPDTPDQTIRILSSLEDRGTGTPGCRKAAAYIRSEFEALGLEDVGTHRFSVPVLRHEKSHITLIGQNKTCPLHPIRGNAITPETIPPEGLEGPLLYVGRGELPDFNGKEIAGAVILMELDSGKNWLHAANFGAKALIYVERGDAPRSLYQEKEELSPIQFPRFRLTAHRAREMFGLFEHAPDGLILPGVLLRSDIRWQPETAENIYGIIPGSDPALGEEMVMAEAFYDSTAWVPGLSPGADEAIGIATLLELARFLKAHPPGRAVMLVATAGHAQALAGMREMIWSLRSRASVLRKEEKRLRAIGKNAREMLDALEAEGAGRLRDAVADRIKTETDTISRRLMALRMKQKSEQDADAIRALASDRLRLRRLGWRADFIGLSPEEKTVLGALIPNARADYRAILSDVDRQIMEMKSAKRFRSIVKKRELMATVSLHLSGHGDGVGAFNYGWLYAIKPHISRIAPYSAIDEILRAAATEIEKEGTARYRDTLRPSPLRSWQSYFADRPPLGGEVSALAGYLGLTLATVHDARPAWGTPGDLPEKIDEVGVRRQSDLVCGLIRALANAPELLTESAPRNGFATVTAQASLLRHGELFPDQAAPGTMILAYQGQGRFHAMTDATGRFQLRGMATKKLVPDKVIIEGYRFDPATGDVVRAIDKKQTGKAAYRVKMQRKSMETRLVMFGCRQTTLFNLLEPRNFRYMTKIQLLDGRREALPLRYWYSRIDTRSSTISSVYLEPGTWLKLTHSDTVLRRKMVLLNGTDDNPHGTGYRVDDWPMLTRTDFRVARDMWTLLRPRIRNLEAHGIFSERINALQADGTTALRSAEAALKARRYDRFAELSARSWALASRVYNHVEETRKDVLFGVLFYIALFVPFAFCMERLIFCYSDIHKRILAFLAILLLLIFVIYRIHPAFQLAYSPTVVILAFFIMGLSLMVTLIIFFRFEKEMVLLQRRASQMRAEEISRWKAFVAAFFLGVSNLRRRRLRTALTCATLVILTFTIMSFTSVRTTRHHARLLLGKSAPWQGFLLKNVNWTDLPPEALGIIANAFEKRGAVAPRAWLEDADRTRTVPIPLRCRGRVYEARGMVGLSADEPQVTGLERILTGGRWFRPGERNAILLPERIAEALGIDPRNIGDAQVSLWGVPFQVAGVFSGKALEAATDLDGEFLTPVTFPGEVSAEMTEAEMEALESGDDVRAFQSRYQHIAGNLTVIVPCRTLMANGGHLKAVAIRPAGDAPLRETARRLTDRFGLTLFSGEPEGRFMDQASDAISYSGVPNILIPLIISVFIVLNTMIGSVYERKREIGIYTSVGLAPSHVSFLFIAEALAFAVISVVLGYLLAQISASLFSGTALWGGITVNYSSLAGVASMLLVIVVVLVSVIYPSRVAAEIAIPDVNRSWSLPHVSENTIGLTLPFLVKYHEHDSIAGFILAWFQGHKDVSHGLFSTDRIDTRFMQPLASASGPSCIHLSSRVWLAPFDFGIMQQVDVRFCVSGENRGFLEIEVRLVRETGEANAWRRINKAFLNALRKQLLVWRSMDEAARKEYEALLTDL</sequence>
<dbReference type="PANTHER" id="PTHR30572">
    <property type="entry name" value="MEMBRANE COMPONENT OF TRANSPORTER-RELATED"/>
    <property type="match status" value="1"/>
</dbReference>
<feature type="transmembrane region" description="Helical" evidence="7">
    <location>
        <begin position="1021"/>
        <end position="1040"/>
    </location>
</feature>
<feature type="transmembrane region" description="Helical" evidence="7">
    <location>
        <begin position="955"/>
        <end position="977"/>
    </location>
</feature>
<dbReference type="GO" id="GO:0022857">
    <property type="term" value="F:transmembrane transporter activity"/>
    <property type="evidence" value="ECO:0007669"/>
    <property type="project" value="TreeGrafter"/>
</dbReference>
<name>A0A401G1W9_9BACT</name>
<dbReference type="Pfam" id="PF02687">
    <property type="entry name" value="FtsX"/>
    <property type="match status" value="1"/>
</dbReference>
<feature type="transmembrane region" description="Helical" evidence="7">
    <location>
        <begin position="894"/>
        <end position="917"/>
    </location>
</feature>
<evidence type="ECO:0000256" key="5">
    <source>
        <dbReference type="ARBA" id="ARBA00023136"/>
    </source>
</evidence>
<keyword evidence="11" id="KW-1185">Reference proteome</keyword>
<comment type="subcellular location">
    <subcellularLocation>
        <location evidence="1">Cell membrane</location>
        <topology evidence="1">Multi-pass membrane protein</topology>
    </subcellularLocation>
</comment>
<dbReference type="SUPFAM" id="SSF53187">
    <property type="entry name" value="Zn-dependent exopeptidases"/>
    <property type="match status" value="1"/>
</dbReference>
<dbReference type="RefSeq" id="WP_124330317.1">
    <property type="nucleotide sequence ID" value="NZ_BEXT01000001.1"/>
</dbReference>
<dbReference type="InterPro" id="IPR003838">
    <property type="entry name" value="ABC3_permease_C"/>
</dbReference>
<evidence type="ECO:0000256" key="6">
    <source>
        <dbReference type="ARBA" id="ARBA00038076"/>
    </source>
</evidence>
<dbReference type="OrthoDB" id="9773692at2"/>
<dbReference type="Proteomes" id="UP000288096">
    <property type="component" value="Unassembled WGS sequence"/>
</dbReference>
<comment type="similarity">
    <text evidence="6">Belongs to the ABC-4 integral membrane protein family.</text>
</comment>
<evidence type="ECO:0000256" key="2">
    <source>
        <dbReference type="ARBA" id="ARBA00022475"/>
    </source>
</evidence>
<dbReference type="SUPFAM" id="SSF52025">
    <property type="entry name" value="PA domain"/>
    <property type="match status" value="1"/>
</dbReference>
<reference evidence="11" key="1">
    <citation type="submission" date="2017-11" db="EMBL/GenBank/DDBJ databases">
        <authorList>
            <person name="Watanabe M."/>
            <person name="Kojima H."/>
        </authorList>
    </citation>
    <scope>NUCLEOTIDE SEQUENCE [LARGE SCALE GENOMIC DNA]</scope>
    <source>
        <strain evidence="11">Tokyo 01</strain>
    </source>
</reference>
<keyword evidence="5 7" id="KW-0472">Membrane</keyword>
<evidence type="ECO:0000256" key="7">
    <source>
        <dbReference type="SAM" id="Phobius"/>
    </source>
</evidence>
<evidence type="ECO:0000256" key="3">
    <source>
        <dbReference type="ARBA" id="ARBA00022692"/>
    </source>
</evidence>
<accession>A0A401G1W9</accession>
<feature type="transmembrane region" description="Helical" evidence="7">
    <location>
        <begin position="1393"/>
        <end position="1415"/>
    </location>
</feature>
<dbReference type="GO" id="GO:0005886">
    <property type="term" value="C:plasma membrane"/>
    <property type="evidence" value="ECO:0007669"/>
    <property type="project" value="UniProtKB-SubCell"/>
</dbReference>
<dbReference type="Pfam" id="PF04389">
    <property type="entry name" value="Peptidase_M28"/>
    <property type="match status" value="1"/>
</dbReference>
<evidence type="ECO:0000259" key="9">
    <source>
        <dbReference type="Pfam" id="PF04389"/>
    </source>
</evidence>
<evidence type="ECO:0000313" key="11">
    <source>
        <dbReference type="Proteomes" id="UP000288096"/>
    </source>
</evidence>
<dbReference type="EMBL" id="BEXT01000001">
    <property type="protein sequence ID" value="GBC63219.1"/>
    <property type="molecule type" value="Genomic_DNA"/>
</dbReference>
<evidence type="ECO:0000313" key="10">
    <source>
        <dbReference type="EMBL" id="GBC63219.1"/>
    </source>
</evidence>
<feature type="transmembrane region" description="Helical" evidence="7">
    <location>
        <begin position="926"/>
        <end position="943"/>
    </location>
</feature>
<evidence type="ECO:0000256" key="4">
    <source>
        <dbReference type="ARBA" id="ARBA00022989"/>
    </source>
</evidence>
<feature type="transmembrane region" description="Helical" evidence="7">
    <location>
        <begin position="1311"/>
        <end position="1331"/>
    </location>
</feature>
<feature type="domain" description="ABC3 transporter permease C-terminal" evidence="8">
    <location>
        <begin position="1313"/>
        <end position="1421"/>
    </location>
</feature>
<keyword evidence="2" id="KW-1003">Cell membrane</keyword>
<feature type="transmembrane region" description="Helical" evidence="7">
    <location>
        <begin position="1352"/>
        <end position="1373"/>
    </location>
</feature>
<dbReference type="PANTHER" id="PTHR30572:SF4">
    <property type="entry name" value="ABC TRANSPORTER PERMEASE YTRF"/>
    <property type="match status" value="1"/>
</dbReference>
<dbReference type="InterPro" id="IPR050250">
    <property type="entry name" value="Macrolide_Exporter_MacB"/>
</dbReference>
<gene>
    <name evidence="10" type="ORF">DENIS_4213</name>
</gene>
<organism evidence="10 11">
    <name type="scientific">Desulfonema ishimotonii</name>
    <dbReference type="NCBI Taxonomy" id="45657"/>
    <lineage>
        <taxon>Bacteria</taxon>
        <taxon>Pseudomonadati</taxon>
        <taxon>Thermodesulfobacteriota</taxon>
        <taxon>Desulfobacteria</taxon>
        <taxon>Desulfobacterales</taxon>
        <taxon>Desulfococcaceae</taxon>
        <taxon>Desulfonema</taxon>
    </lineage>
</organism>
<feature type="domain" description="Peptidase M28" evidence="9">
    <location>
        <begin position="238"/>
        <end position="314"/>
    </location>
</feature>